<dbReference type="Proteomes" id="UP000661607">
    <property type="component" value="Unassembled WGS sequence"/>
</dbReference>
<dbReference type="EMBL" id="JADBEF010000001">
    <property type="protein sequence ID" value="MBE1559805.1"/>
    <property type="molecule type" value="Genomic_DNA"/>
</dbReference>
<feature type="chain" id="PRO_5047486120" evidence="1">
    <location>
        <begin position="18"/>
        <end position="61"/>
    </location>
</feature>
<name>A0ABR9KCS6_9ACTN</name>
<evidence type="ECO:0000313" key="3">
    <source>
        <dbReference type="Proteomes" id="UP000661607"/>
    </source>
</evidence>
<keyword evidence="3" id="KW-1185">Reference proteome</keyword>
<sequence>MFSFAALLTLLATVVMAAITCALVLATAADWPAALLSAGTAGAITLGTVPRLLGKGAGEDE</sequence>
<evidence type="ECO:0000256" key="1">
    <source>
        <dbReference type="SAM" id="SignalP"/>
    </source>
</evidence>
<protein>
    <submittedName>
        <fullName evidence="2">Uncharacterized protein</fullName>
    </submittedName>
</protein>
<comment type="caution">
    <text evidence="2">The sequence shown here is derived from an EMBL/GenBank/DDBJ whole genome shotgun (WGS) entry which is preliminary data.</text>
</comment>
<evidence type="ECO:0000313" key="2">
    <source>
        <dbReference type="EMBL" id="MBE1559805.1"/>
    </source>
</evidence>
<accession>A0ABR9KCS6</accession>
<proteinExistence type="predicted"/>
<feature type="signal peptide" evidence="1">
    <location>
        <begin position="1"/>
        <end position="17"/>
    </location>
</feature>
<reference evidence="2 3" key="1">
    <citation type="submission" date="2020-10" db="EMBL/GenBank/DDBJ databases">
        <title>Sequencing the genomes of 1000 actinobacteria strains.</title>
        <authorList>
            <person name="Klenk H.-P."/>
        </authorList>
    </citation>
    <scope>NUCLEOTIDE SEQUENCE [LARGE SCALE GENOMIC DNA]</scope>
    <source>
        <strain evidence="2 3">DSM 43748</strain>
    </source>
</reference>
<organism evidence="2 3">
    <name type="scientific">Nonomuraea africana</name>
    <dbReference type="NCBI Taxonomy" id="46171"/>
    <lineage>
        <taxon>Bacteria</taxon>
        <taxon>Bacillati</taxon>
        <taxon>Actinomycetota</taxon>
        <taxon>Actinomycetes</taxon>
        <taxon>Streptosporangiales</taxon>
        <taxon>Streptosporangiaceae</taxon>
        <taxon>Nonomuraea</taxon>
    </lineage>
</organism>
<keyword evidence="1" id="KW-0732">Signal</keyword>
<gene>
    <name evidence="2" type="ORF">H4W81_002584</name>
</gene>
<dbReference type="RefSeq" id="WP_192775024.1">
    <property type="nucleotide sequence ID" value="NZ_BAAASY010000045.1"/>
</dbReference>